<dbReference type="Proteomes" id="UP001156660">
    <property type="component" value="Unassembled WGS sequence"/>
</dbReference>
<dbReference type="RefSeq" id="WP_245922163.1">
    <property type="nucleotide sequence ID" value="NZ_BSOU01000014.1"/>
</dbReference>
<keyword evidence="2" id="KW-1185">Reference proteome</keyword>
<sequence>MEEPETYSDLTNDYKLKTREWYSPQSWEVSLSQLNQRLAEVGAPALSALVVSQTTNEPGPRFWASAPNVPAKHNNPLKSHFLWQEILKQVLIYPWPTELPTNDK</sequence>
<gene>
    <name evidence="1" type="ORF">GCM10007855_36850</name>
</gene>
<dbReference type="EMBL" id="BSOU01000014">
    <property type="protein sequence ID" value="GLR76810.1"/>
    <property type="molecule type" value="Genomic_DNA"/>
</dbReference>
<reference evidence="2" key="1">
    <citation type="journal article" date="2019" name="Int. J. Syst. Evol. Microbiol.">
        <title>The Global Catalogue of Microorganisms (GCM) 10K type strain sequencing project: providing services to taxonomists for standard genome sequencing and annotation.</title>
        <authorList>
            <consortium name="The Broad Institute Genomics Platform"/>
            <consortium name="The Broad Institute Genome Sequencing Center for Infectious Disease"/>
            <person name="Wu L."/>
            <person name="Ma J."/>
        </authorList>
    </citation>
    <scope>NUCLEOTIDE SEQUENCE [LARGE SCALE GENOMIC DNA]</scope>
    <source>
        <strain evidence="2">NBRC 105001</strain>
    </source>
</reference>
<organism evidence="1 2">
    <name type="scientific">Aliivibrio sifiae</name>
    <dbReference type="NCBI Taxonomy" id="566293"/>
    <lineage>
        <taxon>Bacteria</taxon>
        <taxon>Pseudomonadati</taxon>
        <taxon>Pseudomonadota</taxon>
        <taxon>Gammaproteobacteria</taxon>
        <taxon>Vibrionales</taxon>
        <taxon>Vibrionaceae</taxon>
        <taxon>Aliivibrio</taxon>
    </lineage>
</organism>
<comment type="caution">
    <text evidence="1">The sequence shown here is derived from an EMBL/GenBank/DDBJ whole genome shotgun (WGS) entry which is preliminary data.</text>
</comment>
<proteinExistence type="predicted"/>
<protein>
    <submittedName>
        <fullName evidence="1">Uncharacterized protein</fullName>
    </submittedName>
</protein>
<evidence type="ECO:0000313" key="2">
    <source>
        <dbReference type="Proteomes" id="UP001156660"/>
    </source>
</evidence>
<evidence type="ECO:0000313" key="1">
    <source>
        <dbReference type="EMBL" id="GLR76810.1"/>
    </source>
</evidence>
<name>A0ABQ6AKG1_9GAMM</name>
<accession>A0ABQ6AKG1</accession>